<dbReference type="Proteomes" id="UP000439903">
    <property type="component" value="Unassembled WGS sequence"/>
</dbReference>
<proteinExistence type="predicted"/>
<dbReference type="AlphaFoldDB" id="A0A8H4A410"/>
<gene>
    <name evidence="1" type="ORF">F8M41_006569</name>
</gene>
<dbReference type="Gene3D" id="2.60.120.200">
    <property type="match status" value="1"/>
</dbReference>
<dbReference type="InterPro" id="IPR013320">
    <property type="entry name" value="ConA-like_dom_sf"/>
</dbReference>
<accession>A0A8H4A410</accession>
<protein>
    <submittedName>
        <fullName evidence="1">Concanavalin A-like lectin/glucanase</fullName>
    </submittedName>
</protein>
<keyword evidence="1" id="KW-0430">Lectin</keyword>
<reference evidence="1 2" key="1">
    <citation type="journal article" date="2019" name="Environ. Microbiol.">
        <title>At the nexus of three kingdoms: the genome of the mycorrhizal fungus Gigaspora margarita provides insights into plant, endobacterial and fungal interactions.</title>
        <authorList>
            <person name="Venice F."/>
            <person name="Ghignone S."/>
            <person name="Salvioli di Fossalunga A."/>
            <person name="Amselem J."/>
            <person name="Novero M."/>
            <person name="Xianan X."/>
            <person name="Sedzielewska Toro K."/>
            <person name="Morin E."/>
            <person name="Lipzen A."/>
            <person name="Grigoriev I.V."/>
            <person name="Henrissat B."/>
            <person name="Martin F.M."/>
            <person name="Bonfante P."/>
        </authorList>
    </citation>
    <scope>NUCLEOTIDE SEQUENCE [LARGE SCALE GENOMIC DNA]</scope>
    <source>
        <strain evidence="1 2">BEG34</strain>
    </source>
</reference>
<sequence>MGTVLFTPEYNRVISHSELPVVIDELSITLKIYLASHAESFQVFCKGKTLASRAPDFYLDGSKQCLAFSITGILDVDIYLYGYGFLLNRWYHIAYTFSNSDKRMNFYIDGKWVVSYSIQKIQSQSFIFNDEPLYIGKHPLWSGFTGQISNFRYYNFRLSHEEVLMDYSGEDPTKSIDEE</sequence>
<dbReference type="OrthoDB" id="2461222at2759"/>
<keyword evidence="2" id="KW-1185">Reference proteome</keyword>
<dbReference type="SUPFAM" id="SSF49899">
    <property type="entry name" value="Concanavalin A-like lectins/glucanases"/>
    <property type="match status" value="1"/>
</dbReference>
<organism evidence="1 2">
    <name type="scientific">Gigaspora margarita</name>
    <dbReference type="NCBI Taxonomy" id="4874"/>
    <lineage>
        <taxon>Eukaryota</taxon>
        <taxon>Fungi</taxon>
        <taxon>Fungi incertae sedis</taxon>
        <taxon>Mucoromycota</taxon>
        <taxon>Glomeromycotina</taxon>
        <taxon>Glomeromycetes</taxon>
        <taxon>Diversisporales</taxon>
        <taxon>Gigasporaceae</taxon>
        <taxon>Gigaspora</taxon>
    </lineage>
</organism>
<dbReference type="Pfam" id="PF13385">
    <property type="entry name" value="Laminin_G_3"/>
    <property type="match status" value="1"/>
</dbReference>
<evidence type="ECO:0000313" key="1">
    <source>
        <dbReference type="EMBL" id="KAF0424501.1"/>
    </source>
</evidence>
<evidence type="ECO:0000313" key="2">
    <source>
        <dbReference type="Proteomes" id="UP000439903"/>
    </source>
</evidence>
<dbReference type="EMBL" id="WTPW01001646">
    <property type="protein sequence ID" value="KAF0424501.1"/>
    <property type="molecule type" value="Genomic_DNA"/>
</dbReference>
<dbReference type="GO" id="GO:0030246">
    <property type="term" value="F:carbohydrate binding"/>
    <property type="evidence" value="ECO:0007669"/>
    <property type="project" value="UniProtKB-KW"/>
</dbReference>
<comment type="caution">
    <text evidence="1">The sequence shown here is derived from an EMBL/GenBank/DDBJ whole genome shotgun (WGS) entry which is preliminary data.</text>
</comment>
<name>A0A8H4A410_GIGMA</name>